<reference evidence="2" key="1">
    <citation type="submission" date="2022-11" db="UniProtKB">
        <authorList>
            <consortium name="WormBaseParasite"/>
        </authorList>
    </citation>
    <scope>IDENTIFICATION</scope>
</reference>
<dbReference type="Proteomes" id="UP000887578">
    <property type="component" value="Unplaced"/>
</dbReference>
<name>A0A914QT20_9BILA</name>
<dbReference type="WBParaSite" id="PDA_v2.g716.t1">
    <property type="protein sequence ID" value="PDA_v2.g716.t1"/>
    <property type="gene ID" value="PDA_v2.g716"/>
</dbReference>
<protein>
    <submittedName>
        <fullName evidence="2">Uncharacterized protein</fullName>
    </submittedName>
</protein>
<organism evidence="1 2">
    <name type="scientific">Panagrolaimus davidi</name>
    <dbReference type="NCBI Taxonomy" id="227884"/>
    <lineage>
        <taxon>Eukaryota</taxon>
        <taxon>Metazoa</taxon>
        <taxon>Ecdysozoa</taxon>
        <taxon>Nematoda</taxon>
        <taxon>Chromadorea</taxon>
        <taxon>Rhabditida</taxon>
        <taxon>Tylenchina</taxon>
        <taxon>Panagrolaimomorpha</taxon>
        <taxon>Panagrolaimoidea</taxon>
        <taxon>Panagrolaimidae</taxon>
        <taxon>Panagrolaimus</taxon>
    </lineage>
</organism>
<evidence type="ECO:0000313" key="1">
    <source>
        <dbReference type="Proteomes" id="UP000887578"/>
    </source>
</evidence>
<sequence length="122" mass="14230">MLHIILFFSVKIVDENGKIMKGEVQYDKMETVANDIQAVKSMPNKRCNRYIYWDATRPLPSKPSKLIKKDTIQWYLVYELDGDLAVMHHDELRDKDYLLAEMVAEDGFEISGSCKIEFLRSP</sequence>
<proteinExistence type="predicted"/>
<accession>A0A914QT20</accession>
<keyword evidence="1" id="KW-1185">Reference proteome</keyword>
<dbReference type="AlphaFoldDB" id="A0A914QT20"/>
<evidence type="ECO:0000313" key="2">
    <source>
        <dbReference type="WBParaSite" id="PDA_v2.g716.t1"/>
    </source>
</evidence>